<evidence type="ECO:0000313" key="1">
    <source>
        <dbReference type="EMBL" id="ERZ96106.1"/>
    </source>
</evidence>
<name>U9SM00_RHIID</name>
<protein>
    <submittedName>
        <fullName evidence="1">Uncharacterized protein</fullName>
    </submittedName>
</protein>
<dbReference type="AlphaFoldDB" id="U9SM00"/>
<gene>
    <name evidence="1" type="ORF">GLOINDRAFT_330917</name>
</gene>
<accession>U9SM00</accession>
<organism evidence="1">
    <name type="scientific">Rhizophagus irregularis (strain DAOM 181602 / DAOM 197198 / MUCL 43194)</name>
    <name type="common">Arbuscular mycorrhizal fungus</name>
    <name type="synonym">Glomus intraradices</name>
    <dbReference type="NCBI Taxonomy" id="747089"/>
    <lineage>
        <taxon>Eukaryota</taxon>
        <taxon>Fungi</taxon>
        <taxon>Fungi incertae sedis</taxon>
        <taxon>Mucoromycota</taxon>
        <taxon>Glomeromycotina</taxon>
        <taxon>Glomeromycetes</taxon>
        <taxon>Glomerales</taxon>
        <taxon>Glomeraceae</taxon>
        <taxon>Rhizophagus</taxon>
    </lineage>
</organism>
<proteinExistence type="predicted"/>
<dbReference type="EMBL" id="KI300714">
    <property type="protein sequence ID" value="ERZ96106.1"/>
    <property type="molecule type" value="Genomic_DNA"/>
</dbReference>
<reference evidence="1" key="1">
    <citation type="submission" date="2013-07" db="EMBL/GenBank/DDBJ databases">
        <title>The genome of an arbuscular mycorrhizal fungus provides insights into the evolution of the oldest plant symbiosis.</title>
        <authorList>
            <consortium name="DOE Joint Genome Institute"/>
            <person name="Tisserant E."/>
            <person name="Malbreil M."/>
            <person name="Kuo A."/>
            <person name="Kohler A."/>
            <person name="Symeonidi A."/>
            <person name="Balestrini R."/>
            <person name="Charron P."/>
            <person name="Duensing N."/>
            <person name="Frei-dit-Frey N."/>
            <person name="Gianinazzi-Pearson V."/>
            <person name="Gilbert B."/>
            <person name="Handa Y."/>
            <person name="Hijri M."/>
            <person name="Kaul R."/>
            <person name="Kawaguchi M."/>
            <person name="Krajinski F."/>
            <person name="Lammers P."/>
            <person name="Lapierre D."/>
            <person name="Masclaux F.G."/>
            <person name="Murat C."/>
            <person name="Morin E."/>
            <person name="Ndikumana S."/>
            <person name="Pagni M."/>
            <person name="Petitpierre D."/>
            <person name="Requena N."/>
            <person name="Rosikiewicz P."/>
            <person name="Riley R."/>
            <person name="Saito K."/>
            <person name="San Clemente H."/>
            <person name="Shapiro H."/>
            <person name="van Tuinen D."/>
            <person name="Becard G."/>
            <person name="Bonfante P."/>
            <person name="Paszkowski U."/>
            <person name="Shachar-Hill Y."/>
            <person name="Young J.P."/>
            <person name="Sanders I.R."/>
            <person name="Henrissat B."/>
            <person name="Rensing S.A."/>
            <person name="Grigoriev I.V."/>
            <person name="Corradi N."/>
            <person name="Roux C."/>
            <person name="Martin F."/>
        </authorList>
    </citation>
    <scope>NUCLEOTIDE SEQUENCE</scope>
    <source>
        <strain evidence="1">DAOM 197198</strain>
    </source>
</reference>
<dbReference type="HOGENOM" id="CLU_1343891_0_0_1"/>
<sequence length="204" mass="23740">MKTGGFVTMRAGSEAKSKNEAESYWSRHCPDCLTLLTQCQNRGNSELIFVHRNSFMNGRRVITKSDCLGQMLYDLKSLFLYIKKKNNVHFTHNASKMCFVNKLFAIITAYNSRLVISAAKIRGSRIQHNPTVDYEPPQNLIIPKYPDLEIKSSIFFLVKMLQRPTHNFDYKNDNKPKKTTSLITFIIKKFRNKLIKFFFQLNSL</sequence>